<dbReference type="AlphaFoldDB" id="A0A9E8SNN3"/>
<keyword evidence="2" id="KW-1185">Reference proteome</keyword>
<accession>A0A9E8SNN3</accession>
<reference evidence="1" key="1">
    <citation type="submission" date="2022-11" db="EMBL/GenBank/DDBJ databases">
        <title>Dyadobacter pollutisoli sp. nov., isolated from plastic dumped soil.</title>
        <authorList>
            <person name="Kim J.M."/>
            <person name="Kim K.R."/>
            <person name="Lee J.K."/>
            <person name="Hao L."/>
            <person name="Jeon C.O."/>
        </authorList>
    </citation>
    <scope>NUCLEOTIDE SEQUENCE</scope>
    <source>
        <strain evidence="1">U1</strain>
    </source>
</reference>
<name>A0A9E8SNN3_9BACT</name>
<dbReference type="RefSeq" id="WP_244820522.1">
    <property type="nucleotide sequence ID" value="NZ_CP112998.1"/>
</dbReference>
<protein>
    <submittedName>
        <fullName evidence="1">Uncharacterized protein</fullName>
    </submittedName>
</protein>
<dbReference type="KEGG" id="dpf:ON006_10730"/>
<organism evidence="1 2">
    <name type="scientific">Dyadobacter pollutisoli</name>
    <dbReference type="NCBI Taxonomy" id="2910158"/>
    <lineage>
        <taxon>Bacteria</taxon>
        <taxon>Pseudomonadati</taxon>
        <taxon>Bacteroidota</taxon>
        <taxon>Cytophagia</taxon>
        <taxon>Cytophagales</taxon>
        <taxon>Spirosomataceae</taxon>
        <taxon>Dyadobacter</taxon>
    </lineage>
</organism>
<gene>
    <name evidence="1" type="ORF">ON006_10730</name>
</gene>
<sequence length="21" mass="2871">MQWHIRHVPRRYWKYLSEKQE</sequence>
<evidence type="ECO:0000313" key="1">
    <source>
        <dbReference type="EMBL" id="WAC15438.1"/>
    </source>
</evidence>
<dbReference type="EMBL" id="CP112998">
    <property type="protein sequence ID" value="WAC15438.1"/>
    <property type="molecule type" value="Genomic_DNA"/>
</dbReference>
<evidence type="ECO:0000313" key="2">
    <source>
        <dbReference type="Proteomes" id="UP001164653"/>
    </source>
</evidence>
<proteinExistence type="predicted"/>
<dbReference type="Proteomes" id="UP001164653">
    <property type="component" value="Chromosome"/>
</dbReference>